<name>A0A3P7JB91_STRVU</name>
<protein>
    <submittedName>
        <fullName evidence="2">Uncharacterized protein</fullName>
    </submittedName>
</protein>
<dbReference type="Proteomes" id="UP000270094">
    <property type="component" value="Unassembled WGS sequence"/>
</dbReference>
<dbReference type="EMBL" id="UYYB01098776">
    <property type="protein sequence ID" value="VDM77259.1"/>
    <property type="molecule type" value="Genomic_DNA"/>
</dbReference>
<evidence type="ECO:0000313" key="2">
    <source>
        <dbReference type="EMBL" id="VDM77259.1"/>
    </source>
</evidence>
<sequence>MDVLNTLLKYAQMPGNHALFTAITPSLGHIVPIFPSLAPLVSMLLLRISSVTRTQLTMNCLDIFPSLAPLVSMLLLRISSVTRTQLTMNCLDVRPKNSGERKLANVVERVLSSRLKVTD</sequence>
<keyword evidence="1" id="KW-0812">Transmembrane</keyword>
<evidence type="ECO:0000256" key="1">
    <source>
        <dbReference type="SAM" id="Phobius"/>
    </source>
</evidence>
<keyword evidence="1" id="KW-1133">Transmembrane helix</keyword>
<evidence type="ECO:0000313" key="3">
    <source>
        <dbReference type="Proteomes" id="UP000270094"/>
    </source>
</evidence>
<gene>
    <name evidence="2" type="ORF">SVUK_LOCUS12257</name>
</gene>
<organism evidence="2 3">
    <name type="scientific">Strongylus vulgaris</name>
    <name type="common">Blood worm</name>
    <dbReference type="NCBI Taxonomy" id="40348"/>
    <lineage>
        <taxon>Eukaryota</taxon>
        <taxon>Metazoa</taxon>
        <taxon>Ecdysozoa</taxon>
        <taxon>Nematoda</taxon>
        <taxon>Chromadorea</taxon>
        <taxon>Rhabditida</taxon>
        <taxon>Rhabditina</taxon>
        <taxon>Rhabditomorpha</taxon>
        <taxon>Strongyloidea</taxon>
        <taxon>Strongylidae</taxon>
        <taxon>Strongylus</taxon>
    </lineage>
</organism>
<keyword evidence="3" id="KW-1185">Reference proteome</keyword>
<dbReference type="OrthoDB" id="70899at2759"/>
<dbReference type="AlphaFoldDB" id="A0A3P7JB91"/>
<accession>A0A3P7JB91</accession>
<keyword evidence="1" id="KW-0472">Membrane</keyword>
<feature type="transmembrane region" description="Helical" evidence="1">
    <location>
        <begin position="20"/>
        <end position="46"/>
    </location>
</feature>
<proteinExistence type="predicted"/>
<reference evidence="2 3" key="1">
    <citation type="submission" date="2018-11" db="EMBL/GenBank/DDBJ databases">
        <authorList>
            <consortium name="Pathogen Informatics"/>
        </authorList>
    </citation>
    <scope>NUCLEOTIDE SEQUENCE [LARGE SCALE GENOMIC DNA]</scope>
</reference>